<sequence>MTEHERIRWAKALVFGGWMFVLAFIGILVIQVRRAAAVSDSRFEDGVWGQRAELVSFATLPQNAVVVVPALIAGLVAAWLVRPLVDPIVVHTQWLLRIIAGLAYVILALAVLGILAVFFQGNFDSVGDVGSILGRLGGVAVGLAIVRLCTEAEHDT</sequence>
<dbReference type="AlphaFoldDB" id="A0A4R7HX23"/>
<feature type="transmembrane region" description="Helical" evidence="1">
    <location>
        <begin position="12"/>
        <end position="32"/>
    </location>
</feature>
<accession>A0A4R7HX23</accession>
<dbReference type="Proteomes" id="UP000294558">
    <property type="component" value="Unassembled WGS sequence"/>
</dbReference>
<evidence type="ECO:0000256" key="1">
    <source>
        <dbReference type="SAM" id="Phobius"/>
    </source>
</evidence>
<evidence type="ECO:0000313" key="3">
    <source>
        <dbReference type="Proteomes" id="UP000294558"/>
    </source>
</evidence>
<keyword evidence="1" id="KW-1133">Transmembrane helix</keyword>
<feature type="transmembrane region" description="Helical" evidence="1">
    <location>
        <begin position="94"/>
        <end position="120"/>
    </location>
</feature>
<reference evidence="2 3" key="1">
    <citation type="submission" date="2019-03" db="EMBL/GenBank/DDBJ databases">
        <title>Sequencing the genomes of 1000 actinobacteria strains.</title>
        <authorList>
            <person name="Klenk H.-P."/>
        </authorList>
    </citation>
    <scope>NUCLEOTIDE SEQUENCE [LARGE SCALE GENOMIC DNA]</scope>
    <source>
        <strain evidence="2 3">DSM 18936</strain>
    </source>
</reference>
<keyword evidence="1" id="KW-0472">Membrane</keyword>
<dbReference type="RefSeq" id="WP_133868134.1">
    <property type="nucleotide sequence ID" value="NZ_JAVJPS010000021.1"/>
</dbReference>
<keyword evidence="1" id="KW-0812">Transmembrane</keyword>
<keyword evidence="3" id="KW-1185">Reference proteome</keyword>
<organism evidence="2 3">
    <name type="scientific">Ilumatobacter fluminis</name>
    <dbReference type="NCBI Taxonomy" id="467091"/>
    <lineage>
        <taxon>Bacteria</taxon>
        <taxon>Bacillati</taxon>
        <taxon>Actinomycetota</taxon>
        <taxon>Acidimicrobiia</taxon>
        <taxon>Acidimicrobiales</taxon>
        <taxon>Ilumatobacteraceae</taxon>
        <taxon>Ilumatobacter</taxon>
    </lineage>
</organism>
<comment type="caution">
    <text evidence="2">The sequence shown here is derived from an EMBL/GenBank/DDBJ whole genome shotgun (WGS) entry which is preliminary data.</text>
</comment>
<proteinExistence type="predicted"/>
<feature type="transmembrane region" description="Helical" evidence="1">
    <location>
        <begin position="64"/>
        <end position="82"/>
    </location>
</feature>
<protein>
    <submittedName>
        <fullName evidence="2">Uncharacterized protein</fullName>
    </submittedName>
</protein>
<feature type="transmembrane region" description="Helical" evidence="1">
    <location>
        <begin position="132"/>
        <end position="150"/>
    </location>
</feature>
<dbReference type="EMBL" id="SOAU01000001">
    <property type="protein sequence ID" value="TDT15702.1"/>
    <property type="molecule type" value="Genomic_DNA"/>
</dbReference>
<gene>
    <name evidence="2" type="ORF">BDK89_1278</name>
</gene>
<name>A0A4R7HX23_9ACTN</name>
<evidence type="ECO:0000313" key="2">
    <source>
        <dbReference type="EMBL" id="TDT15702.1"/>
    </source>
</evidence>